<dbReference type="STRING" id="2880.D8LJF6"/>
<evidence type="ECO:0000256" key="7">
    <source>
        <dbReference type="ARBA" id="ARBA00023284"/>
    </source>
</evidence>
<dbReference type="InterPro" id="IPR036249">
    <property type="entry name" value="Thioredoxin-like_sf"/>
</dbReference>
<feature type="active site" description="Cysteine sulfenic acid (-SOH) intermediate; for peroxidase activity" evidence="11">
    <location>
        <position position="45"/>
    </location>
</feature>
<dbReference type="Pfam" id="PF00578">
    <property type="entry name" value="AhpC-TSA"/>
    <property type="match status" value="1"/>
</dbReference>
<evidence type="ECO:0000256" key="3">
    <source>
        <dbReference type="ARBA" id="ARBA00022559"/>
    </source>
</evidence>
<keyword evidence="3" id="KW-0575">Peroxidase</keyword>
<dbReference type="InterPro" id="IPR013766">
    <property type="entry name" value="Thioredoxin_domain"/>
</dbReference>
<evidence type="ECO:0000256" key="2">
    <source>
        <dbReference type="ARBA" id="ARBA00013017"/>
    </source>
</evidence>
<comment type="subunit">
    <text evidence="1">Monomer.</text>
</comment>
<dbReference type="PIRSF" id="PIRSF000239">
    <property type="entry name" value="AHPC"/>
    <property type="match status" value="1"/>
</dbReference>
<sequence length="147" mass="15831">MVSVGQAAPDFKLNNQNGKPVALSSFKNKKKVVVFFYPKDSTPGCTKEAQTFQSDLAKFKKAGAEVIGISSDADHTEFVKENNLSMTLLSDIGGKVRKAWKVKGAVFGTIDGRVTYVLDKNGVVTSMYDNLLDGAAHSKEALKALEA</sequence>
<dbReference type="OrthoDB" id="338622at2759"/>
<dbReference type="GO" id="GO:0008379">
    <property type="term" value="F:thioredoxin peroxidase activity"/>
    <property type="evidence" value="ECO:0007669"/>
    <property type="project" value="TreeGrafter"/>
</dbReference>
<evidence type="ECO:0000256" key="10">
    <source>
        <dbReference type="ARBA" id="ARBA00049091"/>
    </source>
</evidence>
<proteinExistence type="inferred from homology"/>
<keyword evidence="5" id="KW-0560">Oxidoreductase</keyword>
<dbReference type="PROSITE" id="PS51352">
    <property type="entry name" value="THIOREDOXIN_2"/>
    <property type="match status" value="1"/>
</dbReference>
<dbReference type="SUPFAM" id="SSF52833">
    <property type="entry name" value="Thioredoxin-like"/>
    <property type="match status" value="1"/>
</dbReference>
<keyword evidence="4" id="KW-0049">Antioxidant</keyword>
<evidence type="ECO:0000259" key="12">
    <source>
        <dbReference type="PROSITE" id="PS51352"/>
    </source>
</evidence>
<evidence type="ECO:0000256" key="5">
    <source>
        <dbReference type="ARBA" id="ARBA00023002"/>
    </source>
</evidence>
<evidence type="ECO:0000256" key="11">
    <source>
        <dbReference type="PIRSR" id="PIRSR000239-1"/>
    </source>
</evidence>
<dbReference type="eggNOG" id="KOG0855">
    <property type="taxonomic scope" value="Eukaryota"/>
</dbReference>
<evidence type="ECO:0000313" key="14">
    <source>
        <dbReference type="Proteomes" id="UP000002630"/>
    </source>
</evidence>
<dbReference type="AlphaFoldDB" id="D8LJF6"/>
<dbReference type="GO" id="GO:0045454">
    <property type="term" value="P:cell redox homeostasis"/>
    <property type="evidence" value="ECO:0007669"/>
    <property type="project" value="TreeGrafter"/>
</dbReference>
<dbReference type="PANTHER" id="PTHR42801">
    <property type="entry name" value="THIOREDOXIN-DEPENDENT PEROXIDE REDUCTASE"/>
    <property type="match status" value="1"/>
</dbReference>
<dbReference type="InterPro" id="IPR000866">
    <property type="entry name" value="AhpC/TSA"/>
</dbReference>
<evidence type="ECO:0000256" key="8">
    <source>
        <dbReference type="ARBA" id="ARBA00032824"/>
    </source>
</evidence>
<protein>
    <recommendedName>
        <fullName evidence="2">thioredoxin-dependent peroxiredoxin</fullName>
        <ecNumber evidence="2">1.11.1.24</ecNumber>
    </recommendedName>
    <alternativeName>
        <fullName evidence="8">Thioredoxin peroxidase</fullName>
    </alternativeName>
</protein>
<dbReference type="Gene3D" id="3.40.30.10">
    <property type="entry name" value="Glutaredoxin"/>
    <property type="match status" value="1"/>
</dbReference>
<reference evidence="13 14" key="1">
    <citation type="journal article" date="2010" name="Nature">
        <title>The Ectocarpus genome and the independent evolution of multicellularity in brown algae.</title>
        <authorList>
            <person name="Cock J.M."/>
            <person name="Sterck L."/>
            <person name="Rouze P."/>
            <person name="Scornet D."/>
            <person name="Allen A.E."/>
            <person name="Amoutzias G."/>
            <person name="Anthouard V."/>
            <person name="Artiguenave F."/>
            <person name="Aury J.M."/>
            <person name="Badger J.H."/>
            <person name="Beszteri B."/>
            <person name="Billiau K."/>
            <person name="Bonnet E."/>
            <person name="Bothwell J.H."/>
            <person name="Bowler C."/>
            <person name="Boyen C."/>
            <person name="Brownlee C."/>
            <person name="Carrano C.J."/>
            <person name="Charrier B."/>
            <person name="Cho G.Y."/>
            <person name="Coelho S.M."/>
            <person name="Collen J."/>
            <person name="Corre E."/>
            <person name="Da Silva C."/>
            <person name="Delage L."/>
            <person name="Delaroque N."/>
            <person name="Dittami S.M."/>
            <person name="Doulbeau S."/>
            <person name="Elias M."/>
            <person name="Farnham G."/>
            <person name="Gachon C.M."/>
            <person name="Gschloessl B."/>
            <person name="Heesch S."/>
            <person name="Jabbari K."/>
            <person name="Jubin C."/>
            <person name="Kawai H."/>
            <person name="Kimura K."/>
            <person name="Kloareg B."/>
            <person name="Kupper F.C."/>
            <person name="Lang D."/>
            <person name="Le Bail A."/>
            <person name="Leblanc C."/>
            <person name="Lerouge P."/>
            <person name="Lohr M."/>
            <person name="Lopez P.J."/>
            <person name="Martens C."/>
            <person name="Maumus F."/>
            <person name="Michel G."/>
            <person name="Miranda-Saavedra D."/>
            <person name="Morales J."/>
            <person name="Moreau H."/>
            <person name="Motomura T."/>
            <person name="Nagasato C."/>
            <person name="Napoli C.A."/>
            <person name="Nelson D.R."/>
            <person name="Nyvall-Collen P."/>
            <person name="Peters A.F."/>
            <person name="Pommier C."/>
            <person name="Potin P."/>
            <person name="Poulain J."/>
            <person name="Quesneville H."/>
            <person name="Read B."/>
            <person name="Rensing S.A."/>
            <person name="Ritter A."/>
            <person name="Rousvoal S."/>
            <person name="Samanta M."/>
            <person name="Samson G."/>
            <person name="Schroeder D.C."/>
            <person name="Segurens B."/>
            <person name="Strittmatter M."/>
            <person name="Tonon T."/>
            <person name="Tregear J.W."/>
            <person name="Valentin K."/>
            <person name="von Dassow P."/>
            <person name="Yamagishi T."/>
            <person name="Van de Peer Y."/>
            <person name="Wincker P."/>
        </authorList>
    </citation>
    <scope>NUCLEOTIDE SEQUENCE [LARGE SCALE GENOMIC DNA]</scope>
    <source>
        <strain evidence="14">Ec32 / CCAP1310/4</strain>
    </source>
</reference>
<comment type="catalytic activity">
    <reaction evidence="10">
        <text>a hydroperoxide + [thioredoxin]-dithiol = an alcohol + [thioredoxin]-disulfide + H2O</text>
        <dbReference type="Rhea" id="RHEA:62620"/>
        <dbReference type="Rhea" id="RHEA-COMP:10698"/>
        <dbReference type="Rhea" id="RHEA-COMP:10700"/>
        <dbReference type="ChEBI" id="CHEBI:15377"/>
        <dbReference type="ChEBI" id="CHEBI:29950"/>
        <dbReference type="ChEBI" id="CHEBI:30879"/>
        <dbReference type="ChEBI" id="CHEBI:35924"/>
        <dbReference type="ChEBI" id="CHEBI:50058"/>
        <dbReference type="EC" id="1.11.1.24"/>
    </reaction>
</comment>
<dbReference type="GO" id="GO:0034599">
    <property type="term" value="P:cellular response to oxidative stress"/>
    <property type="evidence" value="ECO:0007669"/>
    <property type="project" value="TreeGrafter"/>
</dbReference>
<keyword evidence="7" id="KW-0676">Redox-active center</keyword>
<gene>
    <name evidence="13" type="ORF">Esi_0254_0022</name>
</gene>
<feature type="domain" description="Thioredoxin" evidence="12">
    <location>
        <begin position="2"/>
        <end position="147"/>
    </location>
</feature>
<keyword evidence="6" id="KW-1015">Disulfide bond</keyword>
<dbReference type="Proteomes" id="UP000002630">
    <property type="component" value="Unassembled WGS sequence"/>
</dbReference>
<evidence type="ECO:0000313" key="13">
    <source>
        <dbReference type="EMBL" id="CBN79489.1"/>
    </source>
</evidence>
<dbReference type="GO" id="GO:0005737">
    <property type="term" value="C:cytoplasm"/>
    <property type="evidence" value="ECO:0007669"/>
    <property type="project" value="TreeGrafter"/>
</dbReference>
<dbReference type="InParanoid" id="D8LJF6"/>
<keyword evidence="14" id="KW-1185">Reference proteome</keyword>
<dbReference type="InterPro" id="IPR024706">
    <property type="entry name" value="Peroxiredoxin_AhpC-typ"/>
</dbReference>
<dbReference type="EMBL" id="FN649760">
    <property type="protein sequence ID" value="CBN79489.1"/>
    <property type="molecule type" value="Genomic_DNA"/>
</dbReference>
<evidence type="ECO:0000256" key="4">
    <source>
        <dbReference type="ARBA" id="ARBA00022862"/>
    </source>
</evidence>
<dbReference type="PANTHER" id="PTHR42801:SF4">
    <property type="entry name" value="AHPC_TSA FAMILY PROTEIN"/>
    <property type="match status" value="1"/>
</dbReference>
<name>D8LJF6_ECTSI</name>
<evidence type="ECO:0000256" key="9">
    <source>
        <dbReference type="ARBA" id="ARBA00038489"/>
    </source>
</evidence>
<comment type="similarity">
    <text evidence="9">Belongs to the peroxiredoxin family. BCP/PrxQ subfamily.</text>
</comment>
<evidence type="ECO:0000256" key="6">
    <source>
        <dbReference type="ARBA" id="ARBA00023157"/>
    </source>
</evidence>
<dbReference type="CDD" id="cd03017">
    <property type="entry name" value="PRX_BCP"/>
    <property type="match status" value="1"/>
</dbReference>
<organism evidence="13 14">
    <name type="scientific">Ectocarpus siliculosus</name>
    <name type="common">Brown alga</name>
    <name type="synonym">Conferva siliculosa</name>
    <dbReference type="NCBI Taxonomy" id="2880"/>
    <lineage>
        <taxon>Eukaryota</taxon>
        <taxon>Sar</taxon>
        <taxon>Stramenopiles</taxon>
        <taxon>Ochrophyta</taxon>
        <taxon>PX clade</taxon>
        <taxon>Phaeophyceae</taxon>
        <taxon>Ectocarpales</taxon>
        <taxon>Ectocarpaceae</taxon>
        <taxon>Ectocarpus</taxon>
    </lineage>
</organism>
<accession>D8LJF6</accession>
<evidence type="ECO:0000256" key="1">
    <source>
        <dbReference type="ARBA" id="ARBA00011245"/>
    </source>
</evidence>
<dbReference type="EC" id="1.11.1.24" evidence="2"/>
<dbReference type="InterPro" id="IPR050924">
    <property type="entry name" value="Peroxiredoxin_BCP/PrxQ"/>
</dbReference>